<accession>A0ABS0AEB5</accession>
<dbReference type="InterPro" id="IPR050682">
    <property type="entry name" value="ModA/WtpA"/>
</dbReference>
<protein>
    <submittedName>
        <fullName evidence="4">Molybdenum ABC transporter periplasmic molybdate-binding protein</fullName>
    </submittedName>
</protein>
<reference evidence="4 5" key="1">
    <citation type="submission" date="2012-09" db="EMBL/GenBank/DDBJ databases">
        <title>Genome Sequence of alkane-degrading Bacterium Alcanivorax venustensis ISO4.</title>
        <authorList>
            <person name="Lai Q."/>
            <person name="Shao Z."/>
        </authorList>
    </citation>
    <scope>NUCLEOTIDE SEQUENCE [LARGE SCALE GENOMIC DNA]</scope>
    <source>
        <strain evidence="4 5">ISO4</strain>
    </source>
</reference>
<dbReference type="PANTHER" id="PTHR30632:SF14">
    <property type="entry name" value="TUNGSTATE_MOLYBDATE_CHROMATE-BINDING PROTEIN MODA"/>
    <property type="match status" value="1"/>
</dbReference>
<dbReference type="RefSeq" id="WP_185956906.1">
    <property type="nucleotide sequence ID" value="NZ_ARXR01000006.1"/>
</dbReference>
<dbReference type="PIRSF" id="PIRSF004846">
    <property type="entry name" value="ModA"/>
    <property type="match status" value="1"/>
</dbReference>
<dbReference type="SUPFAM" id="SSF53850">
    <property type="entry name" value="Periplasmic binding protein-like II"/>
    <property type="match status" value="1"/>
</dbReference>
<dbReference type="Gene3D" id="3.40.190.10">
    <property type="entry name" value="Periplasmic binding protein-like II"/>
    <property type="match status" value="2"/>
</dbReference>
<dbReference type="Pfam" id="PF13531">
    <property type="entry name" value="SBP_bac_11"/>
    <property type="match status" value="1"/>
</dbReference>
<dbReference type="NCBIfam" id="TIGR01256">
    <property type="entry name" value="modA"/>
    <property type="match status" value="1"/>
</dbReference>
<dbReference type="EMBL" id="ARXR01000006">
    <property type="protein sequence ID" value="MBF5052484.1"/>
    <property type="molecule type" value="Genomic_DNA"/>
</dbReference>
<proteinExistence type="inferred from homology"/>
<name>A0ABS0AEB5_9GAMM</name>
<dbReference type="Proteomes" id="UP000644441">
    <property type="component" value="Unassembled WGS sequence"/>
</dbReference>
<keyword evidence="5" id="KW-1185">Reference proteome</keyword>
<dbReference type="PANTHER" id="PTHR30632">
    <property type="entry name" value="MOLYBDATE-BINDING PERIPLASMIC PROTEIN"/>
    <property type="match status" value="1"/>
</dbReference>
<evidence type="ECO:0000313" key="4">
    <source>
        <dbReference type="EMBL" id="MBF5052484.1"/>
    </source>
</evidence>
<evidence type="ECO:0000313" key="5">
    <source>
        <dbReference type="Proteomes" id="UP000644441"/>
    </source>
</evidence>
<dbReference type="GeneID" id="99767354"/>
<dbReference type="InterPro" id="IPR005950">
    <property type="entry name" value="ModA"/>
</dbReference>
<evidence type="ECO:0000256" key="2">
    <source>
        <dbReference type="ARBA" id="ARBA00022723"/>
    </source>
</evidence>
<keyword evidence="3" id="KW-0732">Signal</keyword>
<organism evidence="4 5">
    <name type="scientific">Alloalcanivorax venustensis ISO4</name>
    <dbReference type="NCBI Taxonomy" id="1177184"/>
    <lineage>
        <taxon>Bacteria</taxon>
        <taxon>Pseudomonadati</taxon>
        <taxon>Pseudomonadota</taxon>
        <taxon>Gammaproteobacteria</taxon>
        <taxon>Oceanospirillales</taxon>
        <taxon>Alcanivoracaceae</taxon>
        <taxon>Alloalcanivorax</taxon>
    </lineage>
</organism>
<evidence type="ECO:0000256" key="1">
    <source>
        <dbReference type="ARBA" id="ARBA00009175"/>
    </source>
</evidence>
<keyword evidence="2" id="KW-0479">Metal-binding</keyword>
<gene>
    <name evidence="4" type="ORF">ISO4_01086</name>
</gene>
<comment type="similarity">
    <text evidence="1">Belongs to the bacterial solute-binding protein ModA family.</text>
</comment>
<comment type="caution">
    <text evidence="4">The sequence shown here is derived from an EMBL/GenBank/DDBJ whole genome shotgun (WGS) entry which is preliminary data.</text>
</comment>
<evidence type="ECO:0000256" key="3">
    <source>
        <dbReference type="ARBA" id="ARBA00022729"/>
    </source>
</evidence>
<sequence length="240" mass="25878">MLVAFCLAPPVEAREEGELRIACASNFYPTLKKLAVLFNEDHPQVALDLISGASGHLYQQIRHGAPYQLFLSADSAYPAALHRNNGSSVPRTYALGRLAIWDPRGLGLNGERQYTLAIANPATAPYGRAAEAAIARYRDARPAPRWRIVVAANVSQATQLVDGGNADLGLVALSLIQARRGEYRVLPADWHRPLVQQGVVVNPGDPLAEAFMAFLFSERAGRLIRAAGYALPGGTDALAR</sequence>